<evidence type="ECO:0000313" key="6">
    <source>
        <dbReference type="EMBL" id="GGG57831.1"/>
    </source>
</evidence>
<keyword evidence="4" id="KW-0804">Transcription</keyword>
<keyword evidence="7" id="KW-1185">Reference proteome</keyword>
<dbReference type="Pfam" id="PF03466">
    <property type="entry name" value="LysR_substrate"/>
    <property type="match status" value="1"/>
</dbReference>
<dbReference type="InterPro" id="IPR050950">
    <property type="entry name" value="HTH-type_LysR_regulators"/>
</dbReference>
<reference evidence="6 7" key="1">
    <citation type="journal article" date="2014" name="Int. J. Syst. Evol. Microbiol.">
        <title>Complete genome sequence of Corynebacterium casei LMG S-19264T (=DSM 44701T), isolated from a smear-ripened cheese.</title>
        <authorList>
            <consortium name="US DOE Joint Genome Institute (JGI-PGF)"/>
            <person name="Walter F."/>
            <person name="Albersmeier A."/>
            <person name="Kalinowski J."/>
            <person name="Ruckert C."/>
        </authorList>
    </citation>
    <scope>NUCLEOTIDE SEQUENCE [LARGE SCALE GENOMIC DNA]</scope>
    <source>
        <strain evidence="6 7">CGMCC 1.15286</strain>
    </source>
</reference>
<evidence type="ECO:0000256" key="1">
    <source>
        <dbReference type="ARBA" id="ARBA00009437"/>
    </source>
</evidence>
<dbReference type="PRINTS" id="PR00039">
    <property type="entry name" value="HTHLYSR"/>
</dbReference>
<dbReference type="GO" id="GO:0003677">
    <property type="term" value="F:DNA binding"/>
    <property type="evidence" value="ECO:0007669"/>
    <property type="project" value="UniProtKB-KW"/>
</dbReference>
<dbReference type="Gene3D" id="1.10.10.10">
    <property type="entry name" value="Winged helix-like DNA-binding domain superfamily/Winged helix DNA-binding domain"/>
    <property type="match status" value="1"/>
</dbReference>
<protein>
    <submittedName>
        <fullName evidence="6">HTH-type transcriptional regulator YybE</fullName>
    </submittedName>
</protein>
<name>A0A917LUK1_9BACL</name>
<dbReference type="GO" id="GO:0005829">
    <property type="term" value="C:cytosol"/>
    <property type="evidence" value="ECO:0007669"/>
    <property type="project" value="TreeGrafter"/>
</dbReference>
<evidence type="ECO:0000259" key="5">
    <source>
        <dbReference type="PROSITE" id="PS50931"/>
    </source>
</evidence>
<accession>A0A917LUK1</accession>
<dbReference type="FunFam" id="1.10.10.10:FF:000001">
    <property type="entry name" value="LysR family transcriptional regulator"/>
    <property type="match status" value="1"/>
</dbReference>
<evidence type="ECO:0000313" key="7">
    <source>
        <dbReference type="Proteomes" id="UP000600247"/>
    </source>
</evidence>
<dbReference type="RefSeq" id="WP_188887659.1">
    <property type="nucleotide sequence ID" value="NZ_BMHY01000001.1"/>
</dbReference>
<dbReference type="SUPFAM" id="SSF46785">
    <property type="entry name" value="Winged helix' DNA-binding domain"/>
    <property type="match status" value="1"/>
</dbReference>
<feature type="domain" description="HTH lysR-type" evidence="5">
    <location>
        <begin position="1"/>
        <end position="58"/>
    </location>
</feature>
<dbReference type="EMBL" id="BMHY01000001">
    <property type="protein sequence ID" value="GGG57831.1"/>
    <property type="molecule type" value="Genomic_DNA"/>
</dbReference>
<dbReference type="PANTHER" id="PTHR30419:SF28">
    <property type="entry name" value="HTH-TYPE TRANSCRIPTIONAL REGULATOR BSDA"/>
    <property type="match status" value="1"/>
</dbReference>
<dbReference type="SUPFAM" id="SSF53850">
    <property type="entry name" value="Periplasmic binding protein-like II"/>
    <property type="match status" value="1"/>
</dbReference>
<dbReference type="Gene3D" id="3.40.190.290">
    <property type="match status" value="1"/>
</dbReference>
<keyword evidence="3" id="KW-0238">DNA-binding</keyword>
<organism evidence="6 7">
    <name type="scientific">Paenibacillus radicis</name>
    <name type="common">ex Gao et al. 2016</name>
    <dbReference type="NCBI Taxonomy" id="1737354"/>
    <lineage>
        <taxon>Bacteria</taxon>
        <taxon>Bacillati</taxon>
        <taxon>Bacillota</taxon>
        <taxon>Bacilli</taxon>
        <taxon>Bacillales</taxon>
        <taxon>Paenibacillaceae</taxon>
        <taxon>Paenibacillus</taxon>
    </lineage>
</organism>
<comment type="caution">
    <text evidence="6">The sequence shown here is derived from an EMBL/GenBank/DDBJ whole genome shotgun (WGS) entry which is preliminary data.</text>
</comment>
<dbReference type="AlphaFoldDB" id="A0A917LUK1"/>
<proteinExistence type="inferred from homology"/>
<dbReference type="Pfam" id="PF00126">
    <property type="entry name" value="HTH_1"/>
    <property type="match status" value="1"/>
</dbReference>
<dbReference type="PANTHER" id="PTHR30419">
    <property type="entry name" value="HTH-TYPE TRANSCRIPTIONAL REGULATOR YBHD"/>
    <property type="match status" value="1"/>
</dbReference>
<dbReference type="Proteomes" id="UP000600247">
    <property type="component" value="Unassembled WGS sequence"/>
</dbReference>
<comment type="similarity">
    <text evidence="1">Belongs to the LysR transcriptional regulatory family.</text>
</comment>
<dbReference type="InterPro" id="IPR005119">
    <property type="entry name" value="LysR_subst-bd"/>
</dbReference>
<dbReference type="PROSITE" id="PS50931">
    <property type="entry name" value="HTH_LYSR"/>
    <property type="match status" value="1"/>
</dbReference>
<dbReference type="InterPro" id="IPR000847">
    <property type="entry name" value="LysR_HTH_N"/>
</dbReference>
<gene>
    <name evidence="6" type="primary">yybE</name>
    <name evidence="6" type="ORF">GCM10010918_08640</name>
</gene>
<evidence type="ECO:0000256" key="3">
    <source>
        <dbReference type="ARBA" id="ARBA00023125"/>
    </source>
</evidence>
<evidence type="ECO:0000256" key="4">
    <source>
        <dbReference type="ARBA" id="ARBA00023163"/>
    </source>
</evidence>
<dbReference type="InterPro" id="IPR036390">
    <property type="entry name" value="WH_DNA-bd_sf"/>
</dbReference>
<evidence type="ECO:0000256" key="2">
    <source>
        <dbReference type="ARBA" id="ARBA00023015"/>
    </source>
</evidence>
<dbReference type="InterPro" id="IPR036388">
    <property type="entry name" value="WH-like_DNA-bd_sf"/>
</dbReference>
<keyword evidence="2" id="KW-0805">Transcription regulation</keyword>
<dbReference type="GO" id="GO:0003700">
    <property type="term" value="F:DNA-binding transcription factor activity"/>
    <property type="evidence" value="ECO:0007669"/>
    <property type="project" value="InterPro"/>
</dbReference>
<sequence length="301" mass="34145">MELTQLEYFLTVARYQHMTRAAKALSITQPALSQAISKLENELGVPLFERKGRNVQLSRYGSMFSENVERAMRELEHGKKTLEEWSNPETGLISIAFLNILGADLVPKLVRDYQNIYPKIKFELEQGNHELIDDALNHGKFDLIITSMKPKSEEYSWITLEKAPLYIIVSNNHRLANTSNLSIHELKNENYIGLKSSCGLKVLLDACIIRSEAELIQVYEAEDLTTVAGFVAAGLGVSLVPRTAGLLLEGLTWIPIQEKHWNWEVGLQWRTDQNLSPAVKKFIDYVKRTSEKSNESLVELS</sequence>